<reference evidence="1" key="2">
    <citation type="journal article" date="2015" name="Fish Shellfish Immunol.">
        <title>Early steps in the European eel (Anguilla anguilla)-Vibrio vulnificus interaction in the gills: Role of the RtxA13 toxin.</title>
        <authorList>
            <person name="Callol A."/>
            <person name="Pajuelo D."/>
            <person name="Ebbesson L."/>
            <person name="Teles M."/>
            <person name="MacKenzie S."/>
            <person name="Amaro C."/>
        </authorList>
    </citation>
    <scope>NUCLEOTIDE SEQUENCE</scope>
</reference>
<dbReference type="EMBL" id="GBXM01007078">
    <property type="protein sequence ID" value="JAI01500.1"/>
    <property type="molecule type" value="Transcribed_RNA"/>
</dbReference>
<reference evidence="1" key="1">
    <citation type="submission" date="2014-11" db="EMBL/GenBank/DDBJ databases">
        <authorList>
            <person name="Amaro Gonzalez C."/>
        </authorList>
    </citation>
    <scope>NUCLEOTIDE SEQUENCE</scope>
</reference>
<dbReference type="AlphaFoldDB" id="A0A0E9XFS9"/>
<proteinExistence type="predicted"/>
<organism evidence="1">
    <name type="scientific">Anguilla anguilla</name>
    <name type="common">European freshwater eel</name>
    <name type="synonym">Muraena anguilla</name>
    <dbReference type="NCBI Taxonomy" id="7936"/>
    <lineage>
        <taxon>Eukaryota</taxon>
        <taxon>Metazoa</taxon>
        <taxon>Chordata</taxon>
        <taxon>Craniata</taxon>
        <taxon>Vertebrata</taxon>
        <taxon>Euteleostomi</taxon>
        <taxon>Actinopterygii</taxon>
        <taxon>Neopterygii</taxon>
        <taxon>Teleostei</taxon>
        <taxon>Anguilliformes</taxon>
        <taxon>Anguillidae</taxon>
        <taxon>Anguilla</taxon>
    </lineage>
</organism>
<evidence type="ECO:0000313" key="1">
    <source>
        <dbReference type="EMBL" id="JAI01500.1"/>
    </source>
</evidence>
<name>A0A0E9XFS9_ANGAN</name>
<sequence length="47" mass="5719">MTNDHLPFMKDAWLQFVTYDGSYVIYLYEKIVRAEWWLSVCALLWDS</sequence>
<protein>
    <submittedName>
        <fullName evidence="1">Uncharacterized protein</fullName>
    </submittedName>
</protein>
<accession>A0A0E9XFS9</accession>